<dbReference type="Gene3D" id="3.30.420.10">
    <property type="entry name" value="Ribonuclease H-like superfamily/Ribonuclease H"/>
    <property type="match status" value="1"/>
</dbReference>
<dbReference type="EMBL" id="CP092874">
    <property type="protein sequence ID" value="UYV74950.1"/>
    <property type="molecule type" value="Genomic_DNA"/>
</dbReference>
<keyword evidence="4" id="KW-1185">Reference proteome</keyword>
<sequence length="327" mass="37704">MKKSDISENRPFTFTGLDAFGPFTVTVGRRHNKQWVIIFTCFVTRAIHLEVVHALSTDEFMMGLSRFIDTRGRPDTIYSDNGTNFMGASKELKLVASEIDFEVMAPSGMFGPVKWIFNPPAALHFGGAWGRLIKSVKKFLRATLNEVNPKDTTLLTALIRPLTYVSSDPTEKDSLTPNHFLRGANDAGPSIPSLNEANNRDLRDQRKKAQQLTNEFWIKWTRDYIPKLMPRSKWHHQTEPIRTGVLVFLVDELHLRNMWKRSFVSDVHFEPDGQVRVATINTNTRESCDLQATSDKDLPPWIKNETWRKERQIHEDQLYKFGRNLNM</sequence>
<dbReference type="PANTHER" id="PTHR47331">
    <property type="entry name" value="PHD-TYPE DOMAIN-CONTAINING PROTEIN"/>
    <property type="match status" value="1"/>
</dbReference>
<name>A0ABY6L1D1_9ARAC</name>
<proteinExistence type="predicted"/>
<evidence type="ECO:0000259" key="2">
    <source>
        <dbReference type="Pfam" id="PF18701"/>
    </source>
</evidence>
<feature type="domain" description="DUF5641" evidence="2">
    <location>
        <begin position="207"/>
        <end position="285"/>
    </location>
</feature>
<dbReference type="InterPro" id="IPR040676">
    <property type="entry name" value="DUF5641"/>
</dbReference>
<dbReference type="PANTHER" id="PTHR47331:SF2">
    <property type="match status" value="1"/>
</dbReference>
<protein>
    <recommendedName>
        <fullName evidence="2">DUF5641 domain-containing protein</fullName>
    </recommendedName>
</protein>
<dbReference type="Pfam" id="PF18701">
    <property type="entry name" value="DUF5641"/>
    <property type="match status" value="1"/>
</dbReference>
<evidence type="ECO:0000256" key="1">
    <source>
        <dbReference type="SAM" id="MobiDB-lite"/>
    </source>
</evidence>
<evidence type="ECO:0000313" key="3">
    <source>
        <dbReference type="EMBL" id="UYV74950.1"/>
    </source>
</evidence>
<gene>
    <name evidence="3" type="ORF">LAZ67_12001884</name>
</gene>
<evidence type="ECO:0000313" key="4">
    <source>
        <dbReference type="Proteomes" id="UP001235939"/>
    </source>
</evidence>
<feature type="region of interest" description="Disordered" evidence="1">
    <location>
        <begin position="168"/>
        <end position="206"/>
    </location>
</feature>
<organism evidence="3 4">
    <name type="scientific">Cordylochernes scorpioides</name>
    <dbReference type="NCBI Taxonomy" id="51811"/>
    <lineage>
        <taxon>Eukaryota</taxon>
        <taxon>Metazoa</taxon>
        <taxon>Ecdysozoa</taxon>
        <taxon>Arthropoda</taxon>
        <taxon>Chelicerata</taxon>
        <taxon>Arachnida</taxon>
        <taxon>Pseudoscorpiones</taxon>
        <taxon>Cheliferoidea</taxon>
        <taxon>Chernetidae</taxon>
        <taxon>Cordylochernes</taxon>
    </lineage>
</organism>
<dbReference type="InterPro" id="IPR036397">
    <property type="entry name" value="RNaseH_sf"/>
</dbReference>
<dbReference type="InterPro" id="IPR012337">
    <property type="entry name" value="RNaseH-like_sf"/>
</dbReference>
<accession>A0ABY6L1D1</accession>
<dbReference type="SUPFAM" id="SSF53098">
    <property type="entry name" value="Ribonuclease H-like"/>
    <property type="match status" value="1"/>
</dbReference>
<dbReference type="Proteomes" id="UP001235939">
    <property type="component" value="Chromosome 12"/>
</dbReference>
<reference evidence="3 4" key="1">
    <citation type="submission" date="2022-01" db="EMBL/GenBank/DDBJ databases">
        <title>A chromosomal length assembly of Cordylochernes scorpioides.</title>
        <authorList>
            <person name="Zeh D."/>
            <person name="Zeh J."/>
        </authorList>
    </citation>
    <scope>NUCLEOTIDE SEQUENCE [LARGE SCALE GENOMIC DNA]</scope>
    <source>
        <strain evidence="3">IN4F17</strain>
        <tissue evidence="3">Whole Body</tissue>
    </source>
</reference>